<dbReference type="PANTHER" id="PTHR13847:SF213">
    <property type="entry name" value="DEPENDENT OXIDOREDUCTASE, PUTATIVE-RELATED"/>
    <property type="match status" value="1"/>
</dbReference>
<evidence type="ECO:0000259" key="1">
    <source>
        <dbReference type="Pfam" id="PF01266"/>
    </source>
</evidence>
<dbReference type="RefSeq" id="XP_009653964.1">
    <property type="nucleotide sequence ID" value="XM_009655669.1"/>
</dbReference>
<gene>
    <name evidence="2" type="ORF">VDAG_09367</name>
</gene>
<dbReference type="OrthoDB" id="429143at2759"/>
<dbReference type="AlphaFoldDB" id="G2XGT5"/>
<dbReference type="GeneID" id="20710830"/>
<evidence type="ECO:0000313" key="2">
    <source>
        <dbReference type="EMBL" id="EGY19033.1"/>
    </source>
</evidence>
<dbReference type="OMA" id="HANSLEC"/>
<accession>G2XGT5</accession>
<evidence type="ECO:0000313" key="3">
    <source>
        <dbReference type="Proteomes" id="UP000001611"/>
    </source>
</evidence>
<dbReference type="STRING" id="498257.G2XGT5"/>
<keyword evidence="3" id="KW-1185">Reference proteome</keyword>
<dbReference type="InParanoid" id="G2XGT5"/>
<organism evidence="2 3">
    <name type="scientific">Verticillium dahliae (strain VdLs.17 / ATCC MYA-4575 / FGSC 10137)</name>
    <name type="common">Verticillium wilt</name>
    <dbReference type="NCBI Taxonomy" id="498257"/>
    <lineage>
        <taxon>Eukaryota</taxon>
        <taxon>Fungi</taxon>
        <taxon>Dikarya</taxon>
        <taxon>Ascomycota</taxon>
        <taxon>Pezizomycotina</taxon>
        <taxon>Sordariomycetes</taxon>
        <taxon>Hypocreomycetidae</taxon>
        <taxon>Glomerellales</taxon>
        <taxon>Plectosphaerellaceae</taxon>
        <taxon>Verticillium</taxon>
    </lineage>
</organism>
<sequence>MSGSPEGVYEPGVVDPGLPVTNSTLPFWHSDLHPLAVHRSAWPHSIVDVVIIGSGISGASIAHNLLSRRPDVDITLIDARSLCSGATARNGGHIKTMTYAVWNHRKKRLGLEEAIKMTAFEQSHLEVMAHIIHTNSLECDLVPVQGVDAYYDEKVFAKAVSALKDMRLHAPKLADKYTVCTDTTVLQGAMKLSTRCIGAITTPAASVWPYKMVTNLLETLARSDKVNIQTGTSVLSIDDRPGSPFATVRTSRGDIRAKAVVHATNGWLGHLLPELRPFISPVRGNVVHYGSVASEEDASGNAKSALGLDSKYSFWLRYADKDYDYIIQRQDGGIVVGRANMGRRATGDDSQTDLLPMAHLRGFGHQVFSSAVDGSSAYITGSWSGILGFTQDTLPFVGPLATVFPSRHRQWVCGGFHGVGMVKAWRAGEMVAQMLLDETLGDEYPESMMVTAARMKALRASLGENSEIAPRL</sequence>
<dbReference type="GO" id="GO:0005737">
    <property type="term" value="C:cytoplasm"/>
    <property type="evidence" value="ECO:0007669"/>
    <property type="project" value="TreeGrafter"/>
</dbReference>
<reference evidence="2 3" key="1">
    <citation type="submission" date="2008-03" db="EMBL/GenBank/DDBJ databases">
        <title>The Genome Sequence of Verticillium dahliae VdLs.17.</title>
        <authorList>
            <consortium name="The Broad Institute Genome Sequencing Platform"/>
            <person name="Ma L.-J.J."/>
            <person name="Klosterman S.J."/>
            <person name="Subbarao K."/>
            <person name="Dobinson K."/>
            <person name="Veronese P."/>
            <person name="Kang S."/>
            <person name="Gold S.E."/>
            <person name="Young S."/>
            <person name="Jaffe D."/>
            <person name="Gnerre S."/>
            <person name="Berlin A."/>
            <person name="Heiman D."/>
            <person name="Hepburn T."/>
            <person name="Sykes S."/>
            <person name="Alvarado L."/>
            <person name="Kodira C.D."/>
            <person name="Lander E."/>
            <person name="Galagan J."/>
            <person name="Nusbaum C."/>
            <person name="Birren B."/>
        </authorList>
    </citation>
    <scope>NUCLEOTIDE SEQUENCE [LARGE SCALE GENOMIC DNA]</scope>
    <source>
        <strain evidence="3">VdLs.17 / ATCC MYA-4575 / FGSC 10137</strain>
    </source>
</reference>
<dbReference type="Gene3D" id="3.30.9.10">
    <property type="entry name" value="D-Amino Acid Oxidase, subunit A, domain 2"/>
    <property type="match status" value="1"/>
</dbReference>
<dbReference type="EMBL" id="DS572719">
    <property type="protein sequence ID" value="EGY19033.1"/>
    <property type="molecule type" value="Genomic_DNA"/>
</dbReference>
<proteinExistence type="predicted"/>
<dbReference type="Pfam" id="PF01266">
    <property type="entry name" value="DAO"/>
    <property type="match status" value="1"/>
</dbReference>
<dbReference type="Proteomes" id="UP000001611">
    <property type="component" value="Chromosome 4"/>
</dbReference>
<dbReference type="InterPro" id="IPR036188">
    <property type="entry name" value="FAD/NAD-bd_sf"/>
</dbReference>
<protein>
    <recommendedName>
        <fullName evidence="1">FAD dependent oxidoreductase domain-containing protein</fullName>
    </recommendedName>
</protein>
<dbReference type="eggNOG" id="ENOG502QVCU">
    <property type="taxonomic scope" value="Eukaryota"/>
</dbReference>
<dbReference type="KEGG" id="vda:VDAG_09367"/>
<dbReference type="HOGENOM" id="CLU_022730_2_1_1"/>
<dbReference type="PANTHER" id="PTHR13847">
    <property type="entry name" value="SARCOSINE DEHYDROGENASE-RELATED"/>
    <property type="match status" value="1"/>
</dbReference>
<dbReference type="Gene3D" id="3.50.50.60">
    <property type="entry name" value="FAD/NAD(P)-binding domain"/>
    <property type="match status" value="1"/>
</dbReference>
<name>G2XGT5_VERDV</name>
<dbReference type="SUPFAM" id="SSF51905">
    <property type="entry name" value="FAD/NAD(P)-binding domain"/>
    <property type="match status" value="1"/>
</dbReference>
<feature type="domain" description="FAD dependent oxidoreductase" evidence="1">
    <location>
        <begin position="48"/>
        <end position="434"/>
    </location>
</feature>
<dbReference type="InterPro" id="IPR006076">
    <property type="entry name" value="FAD-dep_OxRdtase"/>
</dbReference>